<organism evidence="1">
    <name type="scientific">Siphoviridae sp. ctNNQ1</name>
    <dbReference type="NCBI Taxonomy" id="2827571"/>
    <lineage>
        <taxon>Viruses</taxon>
        <taxon>Duplodnaviria</taxon>
        <taxon>Heunggongvirae</taxon>
        <taxon>Uroviricota</taxon>
        <taxon>Caudoviricetes</taxon>
    </lineage>
</organism>
<accession>A0A8S5LNQ2</accession>
<proteinExistence type="predicted"/>
<dbReference type="EMBL" id="BK015884">
    <property type="protein sequence ID" value="DAD71586.1"/>
    <property type="molecule type" value="Genomic_DNA"/>
</dbReference>
<sequence length="32" mass="3619">MTFSRPFVISGICVPPSLLICKQETTKNLTFF</sequence>
<protein>
    <submittedName>
        <fullName evidence="1">Uncharacterized protein</fullName>
    </submittedName>
</protein>
<reference evidence="1" key="1">
    <citation type="journal article" date="2021" name="Proc. Natl. Acad. Sci. U.S.A.">
        <title>A Catalog of Tens of Thousands of Viruses from Human Metagenomes Reveals Hidden Associations with Chronic Diseases.</title>
        <authorList>
            <person name="Tisza M.J."/>
            <person name="Buck C.B."/>
        </authorList>
    </citation>
    <scope>NUCLEOTIDE SEQUENCE</scope>
    <source>
        <strain evidence="1">CtNNQ1</strain>
    </source>
</reference>
<name>A0A8S5LNQ2_9CAUD</name>
<evidence type="ECO:0000313" key="1">
    <source>
        <dbReference type="EMBL" id="DAD71586.1"/>
    </source>
</evidence>